<sequence>MYTVKDLHKTYGGVTALAGVDFEILPGEVHALLGANGAGKSTLIKILVGAAQPDAGRLELDGAPVSFTNTRDAADRGVAIVSQELTLFPHLDVLQNLFLGREPLAAGIALDRRAMRRIAAPVLAAIGLDVDVSRPLGSLRLGEQQLVEIARALLEDPKILILDEPTSALQATETERLLGVVRNLRDRGVAVVYVSHFLEDVFAVADRITVLRSGKVAVSRRPRAEMTIQGTVRAMLGEAVAHDRRTSETVAFDDASGSAGSLVLTGVAVTGILEPFDLTARPGEVVGLAGLEGSGARAVLDVVFGRLRPSRGRITLPEGGGWPMTMNRAVKAGIAYIPADRKRLGLMLDVSIAENISTVKGGPLKRMGMVLGRRTMQRRAEHWRETLNIAMSSSAQPVGSLSGGNQQKVVFAKWLEADPSVILLDDPSRGVDVGAKDDMHAIIAQMAAGQKVVLYTSSDLEEMAKICDRVVVFFGGRAVGEVGGEQLSESVLMEAINVGGVDEGRTERLRQL</sequence>
<dbReference type="InterPro" id="IPR017871">
    <property type="entry name" value="ABC_transporter-like_CS"/>
</dbReference>
<dbReference type="OrthoDB" id="8039522at2"/>
<reference evidence="6 7" key="1">
    <citation type="submission" date="2019-11" db="EMBL/GenBank/DDBJ databases">
        <title>Draft genome of Amycolatopsis RM579.</title>
        <authorList>
            <person name="Duangmal K."/>
            <person name="Mingma R."/>
        </authorList>
    </citation>
    <scope>NUCLEOTIDE SEQUENCE [LARGE SCALE GENOMIC DNA]</scope>
    <source>
        <strain evidence="6 7">RM579</strain>
    </source>
</reference>
<dbReference type="InterPro" id="IPR003439">
    <property type="entry name" value="ABC_transporter-like_ATP-bd"/>
</dbReference>
<dbReference type="InterPro" id="IPR003593">
    <property type="entry name" value="AAA+_ATPase"/>
</dbReference>
<evidence type="ECO:0000313" key="6">
    <source>
        <dbReference type="EMBL" id="MTD52612.1"/>
    </source>
</evidence>
<dbReference type="PROSITE" id="PS00211">
    <property type="entry name" value="ABC_TRANSPORTER_1"/>
    <property type="match status" value="1"/>
</dbReference>
<dbReference type="Gene3D" id="3.40.50.300">
    <property type="entry name" value="P-loop containing nucleotide triphosphate hydrolases"/>
    <property type="match status" value="2"/>
</dbReference>
<keyword evidence="4 6" id="KW-0067">ATP-binding</keyword>
<evidence type="ECO:0000256" key="2">
    <source>
        <dbReference type="ARBA" id="ARBA00022737"/>
    </source>
</evidence>
<evidence type="ECO:0000313" key="7">
    <source>
        <dbReference type="Proteomes" id="UP000440096"/>
    </source>
</evidence>
<dbReference type="Pfam" id="PF00005">
    <property type="entry name" value="ABC_tran"/>
    <property type="match status" value="2"/>
</dbReference>
<protein>
    <submittedName>
        <fullName evidence="6">ATP-binding cassette domain-containing protein</fullName>
    </submittedName>
</protein>
<proteinExistence type="predicted"/>
<dbReference type="GO" id="GO:0016887">
    <property type="term" value="F:ATP hydrolysis activity"/>
    <property type="evidence" value="ECO:0007669"/>
    <property type="project" value="InterPro"/>
</dbReference>
<feature type="domain" description="ABC transporter" evidence="5">
    <location>
        <begin position="2"/>
        <end position="238"/>
    </location>
</feature>
<keyword evidence="3" id="KW-0547">Nucleotide-binding</keyword>
<keyword evidence="1" id="KW-0813">Transport</keyword>
<organism evidence="6 7">
    <name type="scientific">Amycolatopsis pithecellobii</name>
    <dbReference type="NCBI Taxonomy" id="664692"/>
    <lineage>
        <taxon>Bacteria</taxon>
        <taxon>Bacillati</taxon>
        <taxon>Actinomycetota</taxon>
        <taxon>Actinomycetes</taxon>
        <taxon>Pseudonocardiales</taxon>
        <taxon>Pseudonocardiaceae</taxon>
        <taxon>Amycolatopsis</taxon>
    </lineage>
</organism>
<dbReference type="SMART" id="SM00382">
    <property type="entry name" value="AAA"/>
    <property type="match status" value="2"/>
</dbReference>
<dbReference type="InterPro" id="IPR027417">
    <property type="entry name" value="P-loop_NTPase"/>
</dbReference>
<gene>
    <name evidence="6" type="ORF">GKO32_01235</name>
</gene>
<feature type="domain" description="ABC transporter" evidence="5">
    <location>
        <begin position="250"/>
        <end position="500"/>
    </location>
</feature>
<dbReference type="GO" id="GO:0005524">
    <property type="term" value="F:ATP binding"/>
    <property type="evidence" value="ECO:0007669"/>
    <property type="project" value="UniProtKB-KW"/>
</dbReference>
<dbReference type="AlphaFoldDB" id="A0A6N7YKR9"/>
<keyword evidence="7" id="KW-1185">Reference proteome</keyword>
<dbReference type="CDD" id="cd03215">
    <property type="entry name" value="ABC_Carb_Monos_II"/>
    <property type="match status" value="1"/>
</dbReference>
<dbReference type="InterPro" id="IPR050107">
    <property type="entry name" value="ABC_carbohydrate_import_ATPase"/>
</dbReference>
<evidence type="ECO:0000256" key="4">
    <source>
        <dbReference type="ARBA" id="ARBA00022840"/>
    </source>
</evidence>
<evidence type="ECO:0000259" key="5">
    <source>
        <dbReference type="PROSITE" id="PS50893"/>
    </source>
</evidence>
<evidence type="ECO:0000256" key="3">
    <source>
        <dbReference type="ARBA" id="ARBA00022741"/>
    </source>
</evidence>
<dbReference type="RefSeq" id="WP_154754859.1">
    <property type="nucleotide sequence ID" value="NZ_WMBA01000001.1"/>
</dbReference>
<dbReference type="EMBL" id="WMBA01000001">
    <property type="protein sequence ID" value="MTD52612.1"/>
    <property type="molecule type" value="Genomic_DNA"/>
</dbReference>
<keyword evidence="2" id="KW-0677">Repeat</keyword>
<accession>A0A6N7YKR9</accession>
<comment type="caution">
    <text evidence="6">The sequence shown here is derived from an EMBL/GenBank/DDBJ whole genome shotgun (WGS) entry which is preliminary data.</text>
</comment>
<dbReference type="PANTHER" id="PTHR43790">
    <property type="entry name" value="CARBOHYDRATE TRANSPORT ATP-BINDING PROTEIN MG119-RELATED"/>
    <property type="match status" value="1"/>
</dbReference>
<dbReference type="SUPFAM" id="SSF52540">
    <property type="entry name" value="P-loop containing nucleoside triphosphate hydrolases"/>
    <property type="match status" value="2"/>
</dbReference>
<dbReference type="PROSITE" id="PS50893">
    <property type="entry name" value="ABC_TRANSPORTER_2"/>
    <property type="match status" value="2"/>
</dbReference>
<dbReference type="CDD" id="cd03216">
    <property type="entry name" value="ABC_Carb_Monos_I"/>
    <property type="match status" value="1"/>
</dbReference>
<dbReference type="Proteomes" id="UP000440096">
    <property type="component" value="Unassembled WGS sequence"/>
</dbReference>
<evidence type="ECO:0000256" key="1">
    <source>
        <dbReference type="ARBA" id="ARBA00022448"/>
    </source>
</evidence>
<name>A0A6N7YKR9_9PSEU</name>
<dbReference type="PANTHER" id="PTHR43790:SF9">
    <property type="entry name" value="GALACTOFURANOSE TRANSPORTER ATP-BINDING PROTEIN YTFR"/>
    <property type="match status" value="1"/>
</dbReference>